<reference evidence="1" key="2">
    <citation type="journal article" date="2023" name="BMC Genomics">
        <title>Pest status, molecular evolution, and epigenetic factors derived from the genome assembly of Frankliniella fusca, a thysanopteran phytovirus vector.</title>
        <authorList>
            <person name="Catto M.A."/>
            <person name="Labadie P.E."/>
            <person name="Jacobson A.L."/>
            <person name="Kennedy G.G."/>
            <person name="Srinivasan R."/>
            <person name="Hunt B.G."/>
        </authorList>
    </citation>
    <scope>NUCLEOTIDE SEQUENCE</scope>
    <source>
        <strain evidence="1">PL_HMW_Pooled</strain>
    </source>
</reference>
<name>A0AAE1GX43_9NEOP</name>
<sequence>MKSCRGRPSLKVEPWFSATMPTVGPRVDLQLLKDIVAYSAISKQVSSIACSAYLNHLWYLSPHCVALAFFDRDVSVSTKTKMVQNLSKVPSTKTAPKRAELGKDSIAGAVLEDFRLTRHFSTCLPLMRCTSLTTSLNGLTSDYNCGLTQSEKSFQDLLLVGCLFFSNGKRSHHRSKQTKLCIDPGKLKASHPAQSVIILRRRRINPDS</sequence>
<evidence type="ECO:0000313" key="2">
    <source>
        <dbReference type="Proteomes" id="UP001219518"/>
    </source>
</evidence>
<keyword evidence="2" id="KW-1185">Reference proteome</keyword>
<accession>A0AAE1GX43</accession>
<comment type="caution">
    <text evidence="1">The sequence shown here is derived from an EMBL/GenBank/DDBJ whole genome shotgun (WGS) entry which is preliminary data.</text>
</comment>
<reference evidence="1" key="1">
    <citation type="submission" date="2021-07" db="EMBL/GenBank/DDBJ databases">
        <authorList>
            <person name="Catto M.A."/>
            <person name="Jacobson A."/>
            <person name="Kennedy G."/>
            <person name="Labadie P."/>
            <person name="Hunt B.G."/>
            <person name="Srinivasan R."/>
        </authorList>
    </citation>
    <scope>NUCLEOTIDE SEQUENCE</scope>
    <source>
        <strain evidence="1">PL_HMW_Pooled</strain>
        <tissue evidence="1">Head</tissue>
    </source>
</reference>
<dbReference type="Proteomes" id="UP001219518">
    <property type="component" value="Unassembled WGS sequence"/>
</dbReference>
<evidence type="ECO:0000313" key="1">
    <source>
        <dbReference type="EMBL" id="KAK3910423.1"/>
    </source>
</evidence>
<dbReference type="EMBL" id="JAHWGI010000165">
    <property type="protein sequence ID" value="KAK3910423.1"/>
    <property type="molecule type" value="Genomic_DNA"/>
</dbReference>
<gene>
    <name evidence="1" type="ORF">KUF71_004187</name>
</gene>
<proteinExistence type="predicted"/>
<organism evidence="1 2">
    <name type="scientific">Frankliniella fusca</name>
    <dbReference type="NCBI Taxonomy" id="407009"/>
    <lineage>
        <taxon>Eukaryota</taxon>
        <taxon>Metazoa</taxon>
        <taxon>Ecdysozoa</taxon>
        <taxon>Arthropoda</taxon>
        <taxon>Hexapoda</taxon>
        <taxon>Insecta</taxon>
        <taxon>Pterygota</taxon>
        <taxon>Neoptera</taxon>
        <taxon>Paraneoptera</taxon>
        <taxon>Thysanoptera</taxon>
        <taxon>Terebrantia</taxon>
        <taxon>Thripoidea</taxon>
        <taxon>Thripidae</taxon>
        <taxon>Frankliniella</taxon>
    </lineage>
</organism>
<dbReference type="AlphaFoldDB" id="A0AAE1GX43"/>
<protein>
    <submittedName>
        <fullName evidence="1">Aspartyl/glutamyl-tRNA(Asn/Gln) amidotransferase subunit B</fullName>
    </submittedName>
</protein>